<dbReference type="Proteomes" id="UP001501844">
    <property type="component" value="Unassembled WGS sequence"/>
</dbReference>
<organism evidence="1 2">
    <name type="scientific">Nibribacter koreensis</name>
    <dbReference type="NCBI Taxonomy" id="1084519"/>
    <lineage>
        <taxon>Bacteria</taxon>
        <taxon>Pseudomonadati</taxon>
        <taxon>Bacteroidota</taxon>
        <taxon>Cytophagia</taxon>
        <taxon>Cytophagales</taxon>
        <taxon>Hymenobacteraceae</taxon>
        <taxon>Nibribacter</taxon>
    </lineage>
</organism>
<reference evidence="2" key="1">
    <citation type="journal article" date="2019" name="Int. J. Syst. Evol. Microbiol.">
        <title>The Global Catalogue of Microorganisms (GCM) 10K type strain sequencing project: providing services to taxonomists for standard genome sequencing and annotation.</title>
        <authorList>
            <consortium name="The Broad Institute Genomics Platform"/>
            <consortium name="The Broad Institute Genome Sequencing Center for Infectious Disease"/>
            <person name="Wu L."/>
            <person name="Ma J."/>
        </authorList>
    </citation>
    <scope>NUCLEOTIDE SEQUENCE [LARGE SCALE GENOMIC DNA]</scope>
    <source>
        <strain evidence="2">JCM 17917</strain>
    </source>
</reference>
<accession>A0ABP8FIH6</accession>
<proteinExistence type="predicted"/>
<name>A0ABP8FIH6_9BACT</name>
<keyword evidence="2" id="KW-1185">Reference proteome</keyword>
<protein>
    <submittedName>
        <fullName evidence="1">Uncharacterized protein</fullName>
    </submittedName>
</protein>
<dbReference type="EMBL" id="BAABGX010000002">
    <property type="protein sequence ID" value="GAA4304483.1"/>
    <property type="molecule type" value="Genomic_DNA"/>
</dbReference>
<comment type="caution">
    <text evidence="1">The sequence shown here is derived from an EMBL/GenBank/DDBJ whole genome shotgun (WGS) entry which is preliminary data.</text>
</comment>
<gene>
    <name evidence="1" type="ORF">GCM10023183_17840</name>
</gene>
<evidence type="ECO:0000313" key="2">
    <source>
        <dbReference type="Proteomes" id="UP001501844"/>
    </source>
</evidence>
<evidence type="ECO:0000313" key="1">
    <source>
        <dbReference type="EMBL" id="GAA4304483.1"/>
    </source>
</evidence>
<sequence>MIRRIQVKQKLSAESLAGGWLFGVIIQETTSHLPTILIKPLIKIKNEN</sequence>
<dbReference type="RefSeq" id="WP_345164805.1">
    <property type="nucleotide sequence ID" value="NZ_BAABGX010000002.1"/>
</dbReference>